<proteinExistence type="predicted"/>
<name>A0ABS3J2B9_9HYPH</name>
<evidence type="ECO:0008006" key="3">
    <source>
        <dbReference type="Google" id="ProtNLM"/>
    </source>
</evidence>
<dbReference type="Proteomes" id="UP000664288">
    <property type="component" value="Unassembled WGS sequence"/>
</dbReference>
<evidence type="ECO:0000313" key="1">
    <source>
        <dbReference type="EMBL" id="MBO0903816.1"/>
    </source>
</evidence>
<dbReference type="EMBL" id="JAFMPY010000007">
    <property type="protein sequence ID" value="MBO0903816.1"/>
    <property type="molecule type" value="Genomic_DNA"/>
</dbReference>
<dbReference type="RefSeq" id="WP_207350448.1">
    <property type="nucleotide sequence ID" value="NZ_JAFMPY010000007.1"/>
</dbReference>
<reference evidence="1 2" key="1">
    <citation type="submission" date="2021-03" db="EMBL/GenBank/DDBJ databases">
        <title>Whole genome sequence of Jiella sp. MQZ13P-4.</title>
        <authorList>
            <person name="Tuo L."/>
        </authorList>
    </citation>
    <scope>NUCLEOTIDE SEQUENCE [LARGE SCALE GENOMIC DNA]</scope>
    <source>
        <strain evidence="1 2">MQZ13P-4</strain>
    </source>
</reference>
<keyword evidence="2" id="KW-1185">Reference proteome</keyword>
<protein>
    <recommendedName>
        <fullName evidence="3">Invasion associated locus B family protein</fullName>
    </recommendedName>
</protein>
<sequence>MMEGRKIGHACVLGAVLATTSPAGAWEAHRGEEDWGPMCFLQDRSGFVTVGFYAAPGDSPLATIEGASLPEDATVTWIVDDALTVTLKGSQNDYFGLHEFPVSDPRLLDAIKSGRTLRIAIDRGPAMNVSLKGSGKAVADFERCLAQR</sequence>
<comment type="caution">
    <text evidence="1">The sequence shown here is derived from an EMBL/GenBank/DDBJ whole genome shotgun (WGS) entry which is preliminary data.</text>
</comment>
<accession>A0ABS3J2B9</accession>
<evidence type="ECO:0000313" key="2">
    <source>
        <dbReference type="Proteomes" id="UP000664288"/>
    </source>
</evidence>
<gene>
    <name evidence="1" type="ORF">J1C47_09185</name>
</gene>
<organism evidence="1 2">
    <name type="scientific">Jiella sonneratiae</name>
    <dbReference type="NCBI Taxonomy" id="2816856"/>
    <lineage>
        <taxon>Bacteria</taxon>
        <taxon>Pseudomonadati</taxon>
        <taxon>Pseudomonadota</taxon>
        <taxon>Alphaproteobacteria</taxon>
        <taxon>Hyphomicrobiales</taxon>
        <taxon>Aurantimonadaceae</taxon>
        <taxon>Jiella</taxon>
    </lineage>
</organism>